<dbReference type="EMBL" id="JBBMRA010000012">
    <property type="protein sequence ID" value="MEM5537204.1"/>
    <property type="molecule type" value="Genomic_DNA"/>
</dbReference>
<protein>
    <recommendedName>
        <fullName evidence="3">Lipoprotein</fullName>
    </recommendedName>
</protein>
<reference evidence="1 2" key="1">
    <citation type="submission" date="2024-03" db="EMBL/GenBank/DDBJ databases">
        <title>Community enrichment and isolation of bacterial strains for fucoidan degradation.</title>
        <authorList>
            <person name="Sichert A."/>
        </authorList>
    </citation>
    <scope>NUCLEOTIDE SEQUENCE [LARGE SCALE GENOMIC DNA]</scope>
    <source>
        <strain evidence="1 2">AS76</strain>
    </source>
</reference>
<comment type="caution">
    <text evidence="1">The sequence shown here is derived from an EMBL/GenBank/DDBJ whole genome shotgun (WGS) entry which is preliminary data.</text>
</comment>
<organism evidence="1 2">
    <name type="scientific">Neptuniibacter pectenicola</name>
    <dbReference type="NCBI Taxonomy" id="1806669"/>
    <lineage>
        <taxon>Bacteria</taxon>
        <taxon>Pseudomonadati</taxon>
        <taxon>Pseudomonadota</taxon>
        <taxon>Gammaproteobacteria</taxon>
        <taxon>Oceanospirillales</taxon>
        <taxon>Oceanospirillaceae</taxon>
        <taxon>Neptuniibacter</taxon>
    </lineage>
</organism>
<evidence type="ECO:0000313" key="1">
    <source>
        <dbReference type="EMBL" id="MEM5537204.1"/>
    </source>
</evidence>
<dbReference type="PROSITE" id="PS51257">
    <property type="entry name" value="PROKAR_LIPOPROTEIN"/>
    <property type="match status" value="1"/>
</dbReference>
<dbReference type="Proteomes" id="UP001449225">
    <property type="component" value="Unassembled WGS sequence"/>
</dbReference>
<gene>
    <name evidence="1" type="ORF">WNY58_12475</name>
</gene>
<accession>A0ABU9TU16</accession>
<keyword evidence="2" id="KW-1185">Reference proteome</keyword>
<evidence type="ECO:0000313" key="2">
    <source>
        <dbReference type="Proteomes" id="UP001449225"/>
    </source>
</evidence>
<evidence type="ECO:0008006" key="3">
    <source>
        <dbReference type="Google" id="ProtNLM"/>
    </source>
</evidence>
<dbReference type="RefSeq" id="WP_342854689.1">
    <property type="nucleotide sequence ID" value="NZ_JBBMRA010000012.1"/>
</dbReference>
<proteinExistence type="predicted"/>
<sequence length="188" mass="20601">MLKVRLVGLVFCVAILGGCASFEAPLYSPDYQIIDALKSEPLNKLSLGEFSPMDPQAAVNKISLRAAGLKAKQGTFTLYFKDALQSDLVELGIYDEASPFKISVELLENDIDISGLSKGFGVMTINLKIKQDEVVLLNKQYSTQIEFESSFAAAVAVPKAQSEYPVLVKSLLAKIYLDREFIKAVTKI</sequence>
<name>A0ABU9TU16_9GAMM</name>